<name>A0A2P5B9U0_PARAD</name>
<evidence type="ECO:0000313" key="1">
    <source>
        <dbReference type="EMBL" id="PON45549.1"/>
    </source>
</evidence>
<comment type="caution">
    <text evidence="1">The sequence shown here is derived from an EMBL/GenBank/DDBJ whole genome shotgun (WGS) entry which is preliminary data.</text>
</comment>
<sequence length="93" mass="10108">KRQSESSSLSKTTYGVFRLFSAIMSSDRVGFGGGLIVRQWASIFNGWRESKTVRGDAMMAGHGCSCAGVSMEKGDKCRDLKIISPTIGTHVKF</sequence>
<dbReference type="Proteomes" id="UP000237105">
    <property type="component" value="Unassembled WGS sequence"/>
</dbReference>
<gene>
    <name evidence="1" type="ORF">PanWU01x14_258190</name>
</gene>
<dbReference type="AlphaFoldDB" id="A0A2P5B9U0"/>
<proteinExistence type="predicted"/>
<keyword evidence="2" id="KW-1185">Reference proteome</keyword>
<protein>
    <submittedName>
        <fullName evidence="1">Uncharacterized protein</fullName>
    </submittedName>
</protein>
<accession>A0A2P5B9U0</accession>
<reference evidence="2" key="1">
    <citation type="submission" date="2016-06" db="EMBL/GenBank/DDBJ databases">
        <title>Parallel loss of symbiosis genes in relatives of nitrogen-fixing non-legume Parasponia.</title>
        <authorList>
            <person name="Van Velzen R."/>
            <person name="Holmer R."/>
            <person name="Bu F."/>
            <person name="Rutten L."/>
            <person name="Van Zeijl A."/>
            <person name="Liu W."/>
            <person name="Santuari L."/>
            <person name="Cao Q."/>
            <person name="Sharma T."/>
            <person name="Shen D."/>
            <person name="Roswanjaya Y."/>
            <person name="Wardhani T."/>
            <person name="Kalhor M.S."/>
            <person name="Jansen J."/>
            <person name="Van den Hoogen J."/>
            <person name="Gungor B."/>
            <person name="Hartog M."/>
            <person name="Hontelez J."/>
            <person name="Verver J."/>
            <person name="Yang W.-C."/>
            <person name="Schijlen E."/>
            <person name="Repin R."/>
            <person name="Schilthuizen M."/>
            <person name="Schranz E."/>
            <person name="Heidstra R."/>
            <person name="Miyata K."/>
            <person name="Fedorova E."/>
            <person name="Kohlen W."/>
            <person name="Bisseling T."/>
            <person name="Smit S."/>
            <person name="Geurts R."/>
        </authorList>
    </citation>
    <scope>NUCLEOTIDE SEQUENCE [LARGE SCALE GENOMIC DNA]</scope>
    <source>
        <strain evidence="2">cv. WU1-14</strain>
    </source>
</reference>
<organism evidence="1 2">
    <name type="scientific">Parasponia andersonii</name>
    <name type="common">Sponia andersonii</name>
    <dbReference type="NCBI Taxonomy" id="3476"/>
    <lineage>
        <taxon>Eukaryota</taxon>
        <taxon>Viridiplantae</taxon>
        <taxon>Streptophyta</taxon>
        <taxon>Embryophyta</taxon>
        <taxon>Tracheophyta</taxon>
        <taxon>Spermatophyta</taxon>
        <taxon>Magnoliopsida</taxon>
        <taxon>eudicotyledons</taxon>
        <taxon>Gunneridae</taxon>
        <taxon>Pentapetalae</taxon>
        <taxon>rosids</taxon>
        <taxon>fabids</taxon>
        <taxon>Rosales</taxon>
        <taxon>Cannabaceae</taxon>
        <taxon>Parasponia</taxon>
    </lineage>
</organism>
<dbReference type="EMBL" id="JXTB01000328">
    <property type="protein sequence ID" value="PON45549.1"/>
    <property type="molecule type" value="Genomic_DNA"/>
</dbReference>
<feature type="non-terminal residue" evidence="1">
    <location>
        <position position="1"/>
    </location>
</feature>
<evidence type="ECO:0000313" key="2">
    <source>
        <dbReference type="Proteomes" id="UP000237105"/>
    </source>
</evidence>